<feature type="non-terminal residue" evidence="1">
    <location>
        <position position="1"/>
    </location>
</feature>
<comment type="caution">
    <text evidence="1">The sequence shown here is derived from an EMBL/GenBank/DDBJ whole genome shotgun (WGS) entry which is preliminary data.</text>
</comment>
<organism evidence="1">
    <name type="scientific">marine sediment metagenome</name>
    <dbReference type="NCBI Taxonomy" id="412755"/>
    <lineage>
        <taxon>unclassified sequences</taxon>
        <taxon>metagenomes</taxon>
        <taxon>ecological metagenomes</taxon>
    </lineage>
</organism>
<reference evidence="1" key="1">
    <citation type="journal article" date="2014" name="Front. Microbiol.">
        <title>High frequency of phylogenetically diverse reductive dehalogenase-homologous genes in deep subseafloor sedimentary metagenomes.</title>
        <authorList>
            <person name="Kawai M."/>
            <person name="Futagami T."/>
            <person name="Toyoda A."/>
            <person name="Takaki Y."/>
            <person name="Nishi S."/>
            <person name="Hori S."/>
            <person name="Arai W."/>
            <person name="Tsubouchi T."/>
            <person name="Morono Y."/>
            <person name="Uchiyama I."/>
            <person name="Ito T."/>
            <person name="Fujiyama A."/>
            <person name="Inagaki F."/>
            <person name="Takami H."/>
        </authorList>
    </citation>
    <scope>NUCLEOTIDE SEQUENCE</scope>
    <source>
        <strain evidence="1">Expedition CK06-06</strain>
    </source>
</reference>
<dbReference type="AlphaFoldDB" id="X1QY28"/>
<proteinExistence type="predicted"/>
<dbReference type="Pfam" id="PF06050">
    <property type="entry name" value="HGD-D"/>
    <property type="match status" value="1"/>
</dbReference>
<evidence type="ECO:0008006" key="2">
    <source>
        <dbReference type="Google" id="ProtNLM"/>
    </source>
</evidence>
<dbReference type="InterPro" id="IPR010327">
    <property type="entry name" value="FldB/FldC_alpha/beta"/>
</dbReference>
<name>X1QY28_9ZZZZ</name>
<dbReference type="EMBL" id="BARW01012707">
    <property type="protein sequence ID" value="GAI73188.1"/>
    <property type="molecule type" value="Genomic_DNA"/>
</dbReference>
<sequence>ENVKEGIAGVPDEKIRIAWPYTHVFFDADLLTWLEETFNAVVIMDILGYYQVLPHDISTTEKCYESLAKGTLDFSMVGTCRGPIEYYIEFLLNYVKEYKIDCVIMPMQFACKHAYAMARVASEAVREQTGIPVLIFGCDPYDSREVTSDAIRERISEFLTQVVL</sequence>
<protein>
    <recommendedName>
        <fullName evidence="2">2-hydroxyacyl-CoA dehydratase</fullName>
    </recommendedName>
</protein>
<evidence type="ECO:0000313" key="1">
    <source>
        <dbReference type="EMBL" id="GAI73188.1"/>
    </source>
</evidence>
<gene>
    <name evidence="1" type="ORF">S12H4_23774</name>
</gene>
<dbReference type="Gene3D" id="3.40.50.11900">
    <property type="match status" value="1"/>
</dbReference>
<accession>X1QY28</accession>